<dbReference type="EC" id="4.6.1.1" evidence="2"/>
<keyword evidence="2" id="KW-0456">Lyase</keyword>
<dbReference type="AlphaFoldDB" id="A0A6J4J9U6"/>
<feature type="domain" description="CHAD" evidence="1">
    <location>
        <begin position="202"/>
        <end position="487"/>
    </location>
</feature>
<dbReference type="PANTHER" id="PTHR39339:SF1">
    <property type="entry name" value="CHAD DOMAIN-CONTAINING PROTEIN"/>
    <property type="match status" value="1"/>
</dbReference>
<evidence type="ECO:0000259" key="1">
    <source>
        <dbReference type="PROSITE" id="PS51708"/>
    </source>
</evidence>
<organism evidence="2">
    <name type="scientific">uncultured Craurococcus sp</name>
    <dbReference type="NCBI Taxonomy" id="1135998"/>
    <lineage>
        <taxon>Bacteria</taxon>
        <taxon>Pseudomonadati</taxon>
        <taxon>Pseudomonadota</taxon>
        <taxon>Alphaproteobacteria</taxon>
        <taxon>Acetobacterales</taxon>
        <taxon>Acetobacteraceae</taxon>
        <taxon>Craurococcus</taxon>
        <taxon>environmental samples</taxon>
    </lineage>
</organism>
<dbReference type="Pfam" id="PF05235">
    <property type="entry name" value="CHAD"/>
    <property type="match status" value="1"/>
</dbReference>
<proteinExistence type="predicted"/>
<evidence type="ECO:0000313" key="2">
    <source>
        <dbReference type="EMBL" id="CAA9274570.1"/>
    </source>
</evidence>
<dbReference type="PANTHER" id="PTHR39339">
    <property type="entry name" value="SLR1444 PROTEIN"/>
    <property type="match status" value="1"/>
</dbReference>
<dbReference type="Gene3D" id="1.40.20.10">
    <property type="entry name" value="CHAD domain"/>
    <property type="match status" value="1"/>
</dbReference>
<dbReference type="SMART" id="SM00880">
    <property type="entry name" value="CHAD"/>
    <property type="match status" value="1"/>
</dbReference>
<protein>
    <submittedName>
        <fullName evidence="2">Adenylate cyclase</fullName>
        <ecNumber evidence="2">4.6.1.1</ecNumber>
    </submittedName>
</protein>
<accession>A0A6J4J9U6</accession>
<dbReference type="EMBL" id="CADCTD010000150">
    <property type="protein sequence ID" value="CAA9274570.1"/>
    <property type="molecule type" value="Genomic_DNA"/>
</dbReference>
<gene>
    <name evidence="2" type="ORF">AVDCRST_MAG27-3735</name>
</gene>
<name>A0A6J4J9U6_9PROT</name>
<dbReference type="GO" id="GO:0004016">
    <property type="term" value="F:adenylate cyclase activity"/>
    <property type="evidence" value="ECO:0007669"/>
    <property type="project" value="UniProtKB-EC"/>
</dbReference>
<reference evidence="2" key="1">
    <citation type="submission" date="2020-02" db="EMBL/GenBank/DDBJ databases">
        <authorList>
            <person name="Meier V. D."/>
        </authorList>
    </citation>
    <scope>NUCLEOTIDE SEQUENCE</scope>
    <source>
        <strain evidence="2">AVDCRST_MAG27</strain>
    </source>
</reference>
<dbReference type="PROSITE" id="PS51708">
    <property type="entry name" value="CHAD"/>
    <property type="match status" value="1"/>
</dbReference>
<sequence>MDAPGETNPAATAEPQVTLEFALDPEAAQRLPRHGAIATARAGRTRSLAEELIWLDTADGTLAAEGLALESARRGPRRLLRAMPAPGGPWFPGQPAEELETPAEEAATLVPIAAFSGRRSVMTLGEVEASLLTGKLRAVAAETPVARLTLRGPAAAVLARAAALADLHPLPPVASLAEEGRALARGEQPRPRRRGPPVLAGAAAVEAALLAALGHLLQVMLGHAPGCRLGAGPEGVHQTRVALRRLRSVLKSFGAAAACPEVKEFDQGLRALATGLGPARDWDVFLAGTGAAAAEAIGGDRRLLALLKAGEARRQEAYGALRRMLDGPAFPRLVLAGLGLMLLRPWRAGPPEQAALLDQPLADFAGGLLDKRWHRLRKRGEDIDEHGAEALHEVRLDAKRLRYAAELFAPLWPGKPARRFLRRLAALQEELGLANDVTVARGLVGSLGGGVPAWAVGAVEGFAAARTGRARRQALEAWDELMGADPFWR</sequence>
<dbReference type="InterPro" id="IPR038186">
    <property type="entry name" value="CHAD_dom_sf"/>
</dbReference>
<dbReference type="InterPro" id="IPR007899">
    <property type="entry name" value="CHAD_dom"/>
</dbReference>